<dbReference type="Proteomes" id="UP000320857">
    <property type="component" value="Unassembled WGS sequence"/>
</dbReference>
<reference evidence="5 6" key="1">
    <citation type="submission" date="2019-10" db="EMBL/GenBank/DDBJ databases">
        <title>Streptomyces sp. nov., a novel actinobacterium isolated from alkaline environment.</title>
        <authorList>
            <person name="Golinska P."/>
        </authorList>
    </citation>
    <scope>NUCLEOTIDE SEQUENCE [LARGE SCALE GENOMIC DNA]</scope>
    <source>
        <strain evidence="5 6">OF1</strain>
    </source>
</reference>
<evidence type="ECO:0000256" key="2">
    <source>
        <dbReference type="ARBA" id="ARBA00023315"/>
    </source>
</evidence>
<protein>
    <submittedName>
        <fullName evidence="5">GNAT family N-acetyltransferase</fullName>
    </submittedName>
</protein>
<gene>
    <name evidence="5" type="ORF">FNX44_019605</name>
</gene>
<keyword evidence="1 5" id="KW-0808">Transferase</keyword>
<dbReference type="Pfam" id="PF00583">
    <property type="entry name" value="Acetyltransf_1"/>
    <property type="match status" value="1"/>
</dbReference>
<dbReference type="AlphaFoldDB" id="A0A5P0YUR4"/>
<dbReference type="GO" id="GO:0016747">
    <property type="term" value="F:acyltransferase activity, transferring groups other than amino-acyl groups"/>
    <property type="evidence" value="ECO:0007669"/>
    <property type="project" value="InterPro"/>
</dbReference>
<organism evidence="5 6">
    <name type="scientific">Streptomyces alkaliterrae</name>
    <dbReference type="NCBI Taxonomy" id="2213162"/>
    <lineage>
        <taxon>Bacteria</taxon>
        <taxon>Bacillati</taxon>
        <taxon>Actinomycetota</taxon>
        <taxon>Actinomycetes</taxon>
        <taxon>Kitasatosporales</taxon>
        <taxon>Streptomycetaceae</taxon>
        <taxon>Streptomyces</taxon>
    </lineage>
</organism>
<dbReference type="RefSeq" id="WP_143649651.1">
    <property type="nucleotide sequence ID" value="NZ_VJYK02000232.1"/>
</dbReference>
<dbReference type="InterPro" id="IPR000182">
    <property type="entry name" value="GNAT_dom"/>
</dbReference>
<evidence type="ECO:0000313" key="5">
    <source>
        <dbReference type="EMBL" id="MQS04038.1"/>
    </source>
</evidence>
<feature type="region of interest" description="Disordered" evidence="3">
    <location>
        <begin position="24"/>
        <end position="43"/>
    </location>
</feature>
<dbReference type="PROSITE" id="PS51186">
    <property type="entry name" value="GNAT"/>
    <property type="match status" value="1"/>
</dbReference>
<keyword evidence="6" id="KW-1185">Reference proteome</keyword>
<evidence type="ECO:0000256" key="1">
    <source>
        <dbReference type="ARBA" id="ARBA00022679"/>
    </source>
</evidence>
<keyword evidence="2" id="KW-0012">Acyltransferase</keyword>
<sequence>MYKRQAEEADGPALAVLDRETWSPLHAVTPPPEPPHPPFFEGRQDPAEFLVAEVPDLPGPVAYLKLAPPTPLASNSHVLQVQGLAVAVAARGRGVARALLRAAAERARARGARRVTLRVLAPNAPARALYAAEGYVEEGVQREEFRIDGRYVDDVLMALDLTRQS</sequence>
<comment type="caution">
    <text evidence="5">The sequence shown here is derived from an EMBL/GenBank/DDBJ whole genome shotgun (WGS) entry which is preliminary data.</text>
</comment>
<dbReference type="SUPFAM" id="SSF55729">
    <property type="entry name" value="Acyl-CoA N-acyltransferases (Nat)"/>
    <property type="match status" value="1"/>
</dbReference>
<feature type="compositionally biased region" description="Pro residues" evidence="3">
    <location>
        <begin position="29"/>
        <end position="38"/>
    </location>
</feature>
<dbReference type="Gene3D" id="3.40.630.30">
    <property type="match status" value="1"/>
</dbReference>
<accession>A0A5P0YUR4</accession>
<dbReference type="EMBL" id="VJYK02000232">
    <property type="protein sequence ID" value="MQS04038.1"/>
    <property type="molecule type" value="Genomic_DNA"/>
</dbReference>
<evidence type="ECO:0000256" key="3">
    <source>
        <dbReference type="SAM" id="MobiDB-lite"/>
    </source>
</evidence>
<dbReference type="PANTHER" id="PTHR43877">
    <property type="entry name" value="AMINOALKYLPHOSPHONATE N-ACETYLTRANSFERASE-RELATED-RELATED"/>
    <property type="match status" value="1"/>
</dbReference>
<dbReference type="OrthoDB" id="9802340at2"/>
<evidence type="ECO:0000259" key="4">
    <source>
        <dbReference type="PROSITE" id="PS51186"/>
    </source>
</evidence>
<name>A0A5P0YUR4_9ACTN</name>
<dbReference type="InterPro" id="IPR050832">
    <property type="entry name" value="Bact_Acetyltransf"/>
</dbReference>
<proteinExistence type="predicted"/>
<dbReference type="InterPro" id="IPR016181">
    <property type="entry name" value="Acyl_CoA_acyltransferase"/>
</dbReference>
<feature type="domain" description="N-acetyltransferase" evidence="4">
    <location>
        <begin position="1"/>
        <end position="162"/>
    </location>
</feature>
<evidence type="ECO:0000313" key="6">
    <source>
        <dbReference type="Proteomes" id="UP000320857"/>
    </source>
</evidence>